<keyword evidence="8" id="KW-0449">Lipoprotein</keyword>
<dbReference type="Pfam" id="PF13206">
    <property type="entry name" value="VSG_B"/>
    <property type="match status" value="1"/>
</dbReference>
<evidence type="ECO:0000256" key="5">
    <source>
        <dbReference type="ARBA" id="ARBA00022729"/>
    </source>
</evidence>
<dbReference type="GO" id="GO:0098552">
    <property type="term" value="C:side of membrane"/>
    <property type="evidence" value="ECO:0007669"/>
    <property type="project" value="UniProtKB-KW"/>
</dbReference>
<accession>F9WEK5</accession>
<keyword evidence="7" id="KW-0325">Glycoprotein</keyword>
<feature type="domain" description="Trypanosome variant surface glycoprotein B-type N-terminal" evidence="10">
    <location>
        <begin position="84"/>
        <end position="362"/>
    </location>
</feature>
<dbReference type="EMBL" id="CAEQ01002028">
    <property type="protein sequence ID" value="CCD15716.1"/>
    <property type="molecule type" value="Genomic_DNA"/>
</dbReference>
<evidence type="ECO:0000256" key="4">
    <source>
        <dbReference type="ARBA" id="ARBA00022622"/>
    </source>
</evidence>
<keyword evidence="6" id="KW-0472">Membrane</keyword>
<comment type="function">
    <text evidence="1">VSG forms a coat on the surface of the parasite. The trypanosome evades the immune response of the host by expressing a series of antigenically distinct VSGs from an estimated 1000 VSG genes.</text>
</comment>
<keyword evidence="5 9" id="KW-0732">Signal</keyword>
<keyword evidence="4" id="KW-0336">GPI-anchor</keyword>
<evidence type="ECO:0000313" key="11">
    <source>
        <dbReference type="EMBL" id="CCD15716.1"/>
    </source>
</evidence>
<protein>
    <submittedName>
        <fullName evidence="11">Variant surface glycoprotein</fullName>
    </submittedName>
</protein>
<reference evidence="11 12" key="2">
    <citation type="journal article" date="2012" name="Proc. Natl. Acad. Sci. U.S.A.">
        <title>Antigenic diversity is generated by distinct evolutionary mechanisms in African trypanosome species.</title>
        <authorList>
            <person name="Jackson A.P."/>
            <person name="Berry A."/>
            <person name="Aslett M."/>
            <person name="Allison H.C."/>
            <person name="Burton P."/>
            <person name="Vavrova-Anderson J."/>
            <person name="Brown R."/>
            <person name="Browne H."/>
            <person name="Corton N."/>
            <person name="Hauser H."/>
            <person name="Gamble J."/>
            <person name="Gilderthorp R."/>
            <person name="Marcello L."/>
            <person name="McQuillan J."/>
            <person name="Otto T.D."/>
            <person name="Quail M.A."/>
            <person name="Sanders M.J."/>
            <person name="van Tonder A."/>
            <person name="Ginger M.L."/>
            <person name="Field M.C."/>
            <person name="Barry J.D."/>
            <person name="Hertz-Fowler C."/>
            <person name="Berriman M."/>
        </authorList>
    </citation>
    <scope>NUCLEOTIDE SEQUENCE [LARGE SCALE GENOMIC DNA]</scope>
    <source>
        <strain evidence="11 12">IL3000</strain>
    </source>
</reference>
<gene>
    <name evidence="11" type="ORF">TCIL3000_0_00790</name>
</gene>
<evidence type="ECO:0000313" key="12">
    <source>
        <dbReference type="Proteomes" id="UP000000702"/>
    </source>
</evidence>
<keyword evidence="12" id="KW-1185">Reference proteome</keyword>
<dbReference type="GO" id="GO:0005886">
    <property type="term" value="C:plasma membrane"/>
    <property type="evidence" value="ECO:0007669"/>
    <property type="project" value="UniProtKB-SubCell"/>
</dbReference>
<evidence type="ECO:0000256" key="3">
    <source>
        <dbReference type="ARBA" id="ARBA00022475"/>
    </source>
</evidence>
<feature type="signal peptide" evidence="9">
    <location>
        <begin position="1"/>
        <end position="26"/>
    </location>
</feature>
<evidence type="ECO:0000256" key="8">
    <source>
        <dbReference type="ARBA" id="ARBA00023288"/>
    </source>
</evidence>
<keyword evidence="3" id="KW-1003">Cell membrane</keyword>
<evidence type="ECO:0000256" key="7">
    <source>
        <dbReference type="ARBA" id="ARBA00023180"/>
    </source>
</evidence>
<comment type="subcellular location">
    <subcellularLocation>
        <location evidence="2">Cell membrane</location>
        <topology evidence="2">Lipid-anchor</topology>
        <topology evidence="2">GPI-anchor</topology>
    </subcellularLocation>
</comment>
<dbReference type="AlphaFoldDB" id="F9WEK5"/>
<evidence type="ECO:0000256" key="6">
    <source>
        <dbReference type="ARBA" id="ARBA00023136"/>
    </source>
</evidence>
<dbReference type="VEuPathDB" id="TriTrypDB:TcIL3000_0_00790"/>
<comment type="caution">
    <text evidence="11">The sequence shown here is derived from an EMBL/GenBank/DDBJ whole genome shotgun (WGS) entry which is preliminary data.</text>
</comment>
<feature type="chain" id="PRO_5003394947" evidence="9">
    <location>
        <begin position="27"/>
        <end position="423"/>
    </location>
</feature>
<evidence type="ECO:0000256" key="9">
    <source>
        <dbReference type="SAM" id="SignalP"/>
    </source>
</evidence>
<organism evidence="11 12">
    <name type="scientific">Trypanosoma congolense (strain IL3000)</name>
    <dbReference type="NCBI Taxonomy" id="1068625"/>
    <lineage>
        <taxon>Eukaryota</taxon>
        <taxon>Discoba</taxon>
        <taxon>Euglenozoa</taxon>
        <taxon>Kinetoplastea</taxon>
        <taxon>Metakinetoplastina</taxon>
        <taxon>Trypanosomatida</taxon>
        <taxon>Trypanosomatidae</taxon>
        <taxon>Trypanosoma</taxon>
        <taxon>Nannomonas</taxon>
    </lineage>
</organism>
<evidence type="ECO:0000256" key="2">
    <source>
        <dbReference type="ARBA" id="ARBA00004609"/>
    </source>
</evidence>
<reference evidence="12" key="1">
    <citation type="submission" date="2011-07" db="EMBL/GenBank/DDBJ databases">
        <title>Divergent evolution of antigenic variation in African trypanosomes.</title>
        <authorList>
            <person name="Jackson A.P."/>
            <person name="Berry A."/>
            <person name="Allison H.C."/>
            <person name="Burton P."/>
            <person name="Anderson J."/>
            <person name="Aslett M."/>
            <person name="Brown R."/>
            <person name="Corton N."/>
            <person name="Harris D."/>
            <person name="Hauser H."/>
            <person name="Gamble J."/>
            <person name="Gilderthorp R."/>
            <person name="McQuillan J."/>
            <person name="Quail M.A."/>
            <person name="Sanders M."/>
            <person name="Van Tonder A."/>
            <person name="Ginger M.L."/>
            <person name="Donelson J.E."/>
            <person name="Field M.C."/>
            <person name="Barry J.D."/>
            <person name="Berriman M."/>
            <person name="Hertz-Fowler C."/>
        </authorList>
    </citation>
    <scope>NUCLEOTIDE SEQUENCE [LARGE SCALE GENOMIC DNA]</scope>
    <source>
        <strain evidence="12">IL3000</strain>
    </source>
</reference>
<evidence type="ECO:0000259" key="10">
    <source>
        <dbReference type="Pfam" id="PF13206"/>
    </source>
</evidence>
<sequence>MKEGDTMNIIKVSFVGLLLCLGSGRGQPSKEEFNLFCRILVEANDMILEQDYAYDERKEREALKEMEVLYNATTDSMNEFGKMLWKMRNFFEEHPPPMQLKTRQEAHKEIGLLIADGERKIQENRHISVVINKKMEEAKLSVLQGMYGQNVKGVPKDDGEFITILRDKGSIFVDNTTVGNSCGKHNASGKTLINDIFCVCVGEGNTDGKSAGPCHTDILPPKKNNNDGRWTQVKYEKGDNNPIPLTESIEKIEYVCHELLGGSNKKGNMPALLQEFVGMIGKGEAKPSKNKIFGQSGRIKGNGNNSVTECTGAGETGYSGKSDYHNENICVDYTHNYKNNKYEIIWHNKFKHSLHIMKEAKEIEGKILQNRVEILMMKTKAWYAYGREKEDQTANLDDISVTVEHGNQNHFSLLFVICFFLFL</sequence>
<dbReference type="Proteomes" id="UP000000702">
    <property type="component" value="Unassembled WGS sequence"/>
</dbReference>
<name>F9WEK5_TRYCI</name>
<dbReference type="InterPro" id="IPR025932">
    <property type="entry name" value="Trypano_VSG_B_N_dom"/>
</dbReference>
<evidence type="ECO:0000256" key="1">
    <source>
        <dbReference type="ARBA" id="ARBA00002523"/>
    </source>
</evidence>
<proteinExistence type="predicted"/>